<dbReference type="EMBL" id="JAOYFB010000037">
    <property type="protein sequence ID" value="KAK4022054.1"/>
    <property type="molecule type" value="Genomic_DNA"/>
</dbReference>
<comment type="caution">
    <text evidence="1">The sequence shown here is derived from an EMBL/GenBank/DDBJ whole genome shotgun (WGS) entry which is preliminary data.</text>
</comment>
<gene>
    <name evidence="1" type="ORF">OUZ56_007541</name>
</gene>
<reference evidence="1 2" key="1">
    <citation type="journal article" date="2023" name="Nucleic Acids Res.">
        <title>The hologenome of Daphnia magna reveals possible DNA methylation and microbiome-mediated evolution of the host genome.</title>
        <authorList>
            <person name="Chaturvedi A."/>
            <person name="Li X."/>
            <person name="Dhandapani V."/>
            <person name="Marshall H."/>
            <person name="Kissane S."/>
            <person name="Cuenca-Cambronero M."/>
            <person name="Asole G."/>
            <person name="Calvet F."/>
            <person name="Ruiz-Romero M."/>
            <person name="Marangio P."/>
            <person name="Guigo R."/>
            <person name="Rago D."/>
            <person name="Mirbahai L."/>
            <person name="Eastwood N."/>
            <person name="Colbourne J.K."/>
            <person name="Zhou J."/>
            <person name="Mallon E."/>
            <person name="Orsini L."/>
        </authorList>
    </citation>
    <scope>NUCLEOTIDE SEQUENCE [LARGE SCALE GENOMIC DNA]</scope>
    <source>
        <strain evidence="1">LRV0_1</strain>
    </source>
</reference>
<keyword evidence="2" id="KW-1185">Reference proteome</keyword>
<accession>A0ABR0AA90</accession>
<evidence type="ECO:0000313" key="2">
    <source>
        <dbReference type="Proteomes" id="UP001234178"/>
    </source>
</evidence>
<evidence type="ECO:0000313" key="1">
    <source>
        <dbReference type="EMBL" id="KAK4022054.1"/>
    </source>
</evidence>
<protein>
    <submittedName>
        <fullName evidence="1">Uncharacterized protein</fullName>
    </submittedName>
</protein>
<dbReference type="Proteomes" id="UP001234178">
    <property type="component" value="Unassembled WGS sequence"/>
</dbReference>
<organism evidence="1 2">
    <name type="scientific">Daphnia magna</name>
    <dbReference type="NCBI Taxonomy" id="35525"/>
    <lineage>
        <taxon>Eukaryota</taxon>
        <taxon>Metazoa</taxon>
        <taxon>Ecdysozoa</taxon>
        <taxon>Arthropoda</taxon>
        <taxon>Crustacea</taxon>
        <taxon>Branchiopoda</taxon>
        <taxon>Diplostraca</taxon>
        <taxon>Cladocera</taxon>
        <taxon>Anomopoda</taxon>
        <taxon>Daphniidae</taxon>
        <taxon>Daphnia</taxon>
    </lineage>
</organism>
<name>A0ABR0AA90_9CRUS</name>
<sequence length="84" mass="9240">MDAKTNKKPIGGILVHYGKETRVTSLFNCVRNRGPPRISYQVGHAWSCAICFERGPSCSGYVVEAAINNKAFLSGMTPTYTRQS</sequence>
<proteinExistence type="predicted"/>